<feature type="transmembrane region" description="Helical" evidence="7">
    <location>
        <begin position="165"/>
        <end position="183"/>
    </location>
</feature>
<evidence type="ECO:0000313" key="10">
    <source>
        <dbReference type="Proteomes" id="UP000179266"/>
    </source>
</evidence>
<evidence type="ECO:0000259" key="8">
    <source>
        <dbReference type="Pfam" id="PF00482"/>
    </source>
</evidence>
<dbReference type="InterPro" id="IPR018076">
    <property type="entry name" value="T2SS_GspF_dom"/>
</dbReference>
<dbReference type="Proteomes" id="UP000179266">
    <property type="component" value="Unassembled WGS sequence"/>
</dbReference>
<proteinExistence type="inferred from homology"/>
<feature type="domain" description="Type II secretion system protein GspF" evidence="8">
    <location>
        <begin position="216"/>
        <end position="336"/>
    </location>
</feature>
<evidence type="ECO:0000256" key="1">
    <source>
        <dbReference type="ARBA" id="ARBA00004651"/>
    </source>
</evidence>
<keyword evidence="4 7" id="KW-0812">Transmembrane</keyword>
<keyword evidence="3" id="KW-1003">Cell membrane</keyword>
<feature type="transmembrane region" description="Helical" evidence="7">
    <location>
        <begin position="316"/>
        <end position="335"/>
    </location>
</feature>
<name>A0A1F7RWT0_9BACT</name>
<dbReference type="PANTHER" id="PTHR30012:SF0">
    <property type="entry name" value="TYPE II SECRETION SYSTEM PROTEIN F-RELATED"/>
    <property type="match status" value="1"/>
</dbReference>
<evidence type="ECO:0000256" key="2">
    <source>
        <dbReference type="ARBA" id="ARBA00005745"/>
    </source>
</evidence>
<sequence length="345" mass="38855">MKEKNVSTVQFFQKMLLSFMKMEYPVVKGLVGAEGIFKGHFFKKVIYDIQQKIASGNTLANSLSEYPEYFSPLFLKMVEVGEHSGTLPSIIEHYLNISETTNQINRKVKNLFIQPVATLIVSILVIFIALMTAYPAFEMLYSNFGQDIPLSSRIIMYVAQTLRENIESCIVVVAVLIITLGLLRRKQGFRKLSDRILYHLPIIGKGYQLAAQIRWTEVLKLLLKSNVGLSEAVRLAGQASGYVNYEHYSTKVAENIQKGEPFGASIDRKILPKSMNDLLIAGEEKGVLIEELENISTFMKIELDASIPEILTKIQLVLTLIIGFIIGTLLFSLYMPLLQISHLTI</sequence>
<evidence type="ECO:0000256" key="6">
    <source>
        <dbReference type="ARBA" id="ARBA00023136"/>
    </source>
</evidence>
<dbReference type="InterPro" id="IPR042094">
    <property type="entry name" value="T2SS_GspF_sf"/>
</dbReference>
<dbReference type="AlphaFoldDB" id="A0A1F7RWT0"/>
<evidence type="ECO:0000313" key="9">
    <source>
        <dbReference type="EMBL" id="OGL45880.1"/>
    </source>
</evidence>
<evidence type="ECO:0000256" key="5">
    <source>
        <dbReference type="ARBA" id="ARBA00022989"/>
    </source>
</evidence>
<feature type="domain" description="Type II secretion system protein GspF" evidence="8">
    <location>
        <begin position="36"/>
        <end position="131"/>
    </location>
</feature>
<feature type="transmembrane region" description="Helical" evidence="7">
    <location>
        <begin position="116"/>
        <end position="137"/>
    </location>
</feature>
<dbReference type="EMBL" id="MGDD01000157">
    <property type="protein sequence ID" value="OGL45880.1"/>
    <property type="molecule type" value="Genomic_DNA"/>
</dbReference>
<comment type="subcellular location">
    <subcellularLocation>
        <location evidence="1">Cell membrane</location>
        <topology evidence="1">Multi-pass membrane protein</topology>
    </subcellularLocation>
</comment>
<evidence type="ECO:0000256" key="7">
    <source>
        <dbReference type="SAM" id="Phobius"/>
    </source>
</evidence>
<keyword evidence="5 7" id="KW-1133">Transmembrane helix</keyword>
<keyword evidence="6 7" id="KW-0472">Membrane</keyword>
<dbReference type="InterPro" id="IPR003004">
    <property type="entry name" value="GspF/PilC"/>
</dbReference>
<evidence type="ECO:0000256" key="3">
    <source>
        <dbReference type="ARBA" id="ARBA00022475"/>
    </source>
</evidence>
<gene>
    <name evidence="9" type="ORF">A2161_16500</name>
</gene>
<dbReference type="GO" id="GO:0005886">
    <property type="term" value="C:plasma membrane"/>
    <property type="evidence" value="ECO:0007669"/>
    <property type="project" value="UniProtKB-SubCell"/>
</dbReference>
<comment type="caution">
    <text evidence="9">The sequence shown here is derived from an EMBL/GenBank/DDBJ whole genome shotgun (WGS) entry which is preliminary data.</text>
</comment>
<evidence type="ECO:0000256" key="4">
    <source>
        <dbReference type="ARBA" id="ARBA00022692"/>
    </source>
</evidence>
<protein>
    <recommendedName>
        <fullName evidence="8">Type II secretion system protein GspF domain-containing protein</fullName>
    </recommendedName>
</protein>
<dbReference type="Pfam" id="PF00482">
    <property type="entry name" value="T2SSF"/>
    <property type="match status" value="2"/>
</dbReference>
<dbReference type="PANTHER" id="PTHR30012">
    <property type="entry name" value="GENERAL SECRETION PATHWAY PROTEIN"/>
    <property type="match status" value="1"/>
</dbReference>
<dbReference type="Gene3D" id="1.20.81.30">
    <property type="entry name" value="Type II secretion system (T2SS), domain F"/>
    <property type="match status" value="2"/>
</dbReference>
<comment type="similarity">
    <text evidence="2">Belongs to the GSP F family.</text>
</comment>
<organism evidence="9 10">
    <name type="scientific">Candidatus Schekmanbacteria bacterium RBG_13_48_7</name>
    <dbReference type="NCBI Taxonomy" id="1817878"/>
    <lineage>
        <taxon>Bacteria</taxon>
        <taxon>Candidatus Schekmaniibacteriota</taxon>
    </lineage>
</organism>
<reference evidence="9 10" key="1">
    <citation type="journal article" date="2016" name="Nat. Commun.">
        <title>Thousands of microbial genomes shed light on interconnected biogeochemical processes in an aquifer system.</title>
        <authorList>
            <person name="Anantharaman K."/>
            <person name="Brown C.T."/>
            <person name="Hug L.A."/>
            <person name="Sharon I."/>
            <person name="Castelle C.J."/>
            <person name="Probst A.J."/>
            <person name="Thomas B.C."/>
            <person name="Singh A."/>
            <person name="Wilkins M.J."/>
            <person name="Karaoz U."/>
            <person name="Brodie E.L."/>
            <person name="Williams K.H."/>
            <person name="Hubbard S.S."/>
            <person name="Banfield J.F."/>
        </authorList>
    </citation>
    <scope>NUCLEOTIDE SEQUENCE [LARGE SCALE GENOMIC DNA]</scope>
</reference>
<accession>A0A1F7RWT0</accession>